<evidence type="ECO:0000256" key="3">
    <source>
        <dbReference type="ARBA" id="ARBA00023082"/>
    </source>
</evidence>
<evidence type="ECO:0000256" key="4">
    <source>
        <dbReference type="ARBA" id="ARBA00023163"/>
    </source>
</evidence>
<dbReference type="SUPFAM" id="SSF88946">
    <property type="entry name" value="Sigma2 domain of RNA polymerase sigma factors"/>
    <property type="match status" value="1"/>
</dbReference>
<sequence>MPSQPSKHPAGELVQEALAQHESNLIAYACGILGGDEERARDVVQDTLLKLHLADPDRVRENLKAWLYAVCRNRAFDVLRKEHRIRFTDDDDHLDWLDEWQPDPSEDASRDEMLEHVWAALEQLPQNQREVIRLKFQHGLSYKEISTVTSLSVTNVGFLLHTAIKRLRKLMNHACAE</sequence>
<dbReference type="EMBL" id="VAUV01000011">
    <property type="protein sequence ID" value="TLD69709.1"/>
    <property type="molecule type" value="Genomic_DNA"/>
</dbReference>
<dbReference type="OrthoDB" id="9780326at2"/>
<evidence type="ECO:0000256" key="1">
    <source>
        <dbReference type="ARBA" id="ARBA00010641"/>
    </source>
</evidence>
<dbReference type="GO" id="GO:0016987">
    <property type="term" value="F:sigma factor activity"/>
    <property type="evidence" value="ECO:0007669"/>
    <property type="project" value="UniProtKB-KW"/>
</dbReference>
<dbReference type="InterPro" id="IPR013325">
    <property type="entry name" value="RNA_pol_sigma_r2"/>
</dbReference>
<dbReference type="Proteomes" id="UP000306196">
    <property type="component" value="Unassembled WGS sequence"/>
</dbReference>
<keyword evidence="2" id="KW-0805">Transcription regulation</keyword>
<dbReference type="PANTHER" id="PTHR43133">
    <property type="entry name" value="RNA POLYMERASE ECF-TYPE SIGMA FACTO"/>
    <property type="match status" value="1"/>
</dbReference>
<comment type="caution">
    <text evidence="7">The sequence shown here is derived from an EMBL/GenBank/DDBJ whole genome shotgun (WGS) entry which is preliminary data.</text>
</comment>
<evidence type="ECO:0000256" key="2">
    <source>
        <dbReference type="ARBA" id="ARBA00023015"/>
    </source>
</evidence>
<evidence type="ECO:0000259" key="6">
    <source>
        <dbReference type="Pfam" id="PF08281"/>
    </source>
</evidence>
<feature type="domain" description="RNA polymerase sigma factor 70 region 4 type 2" evidence="6">
    <location>
        <begin position="117"/>
        <end position="167"/>
    </location>
</feature>
<dbReference type="AlphaFoldDB" id="A0A5R8KDP5"/>
<dbReference type="InterPro" id="IPR036388">
    <property type="entry name" value="WH-like_DNA-bd_sf"/>
</dbReference>
<accession>A0A5R8KDP5</accession>
<keyword evidence="8" id="KW-1185">Reference proteome</keyword>
<dbReference type="InterPro" id="IPR013249">
    <property type="entry name" value="RNA_pol_sigma70_r4_t2"/>
</dbReference>
<organism evidence="7 8">
    <name type="scientific">Phragmitibacter flavus</name>
    <dbReference type="NCBI Taxonomy" id="2576071"/>
    <lineage>
        <taxon>Bacteria</taxon>
        <taxon>Pseudomonadati</taxon>
        <taxon>Verrucomicrobiota</taxon>
        <taxon>Verrucomicrobiia</taxon>
        <taxon>Verrucomicrobiales</taxon>
        <taxon>Verrucomicrobiaceae</taxon>
        <taxon>Phragmitibacter</taxon>
    </lineage>
</organism>
<dbReference type="CDD" id="cd06171">
    <property type="entry name" value="Sigma70_r4"/>
    <property type="match status" value="1"/>
</dbReference>
<dbReference type="InterPro" id="IPR039425">
    <property type="entry name" value="RNA_pol_sigma-70-like"/>
</dbReference>
<dbReference type="RefSeq" id="WP_138087169.1">
    <property type="nucleotide sequence ID" value="NZ_VAUV01000011.1"/>
</dbReference>
<name>A0A5R8KDP5_9BACT</name>
<proteinExistence type="inferred from homology"/>
<comment type="similarity">
    <text evidence="1">Belongs to the sigma-70 factor family. ECF subfamily.</text>
</comment>
<dbReference type="NCBIfam" id="TIGR02937">
    <property type="entry name" value="sigma70-ECF"/>
    <property type="match status" value="1"/>
</dbReference>
<dbReference type="GO" id="GO:0003677">
    <property type="term" value="F:DNA binding"/>
    <property type="evidence" value="ECO:0007669"/>
    <property type="project" value="InterPro"/>
</dbReference>
<protein>
    <submittedName>
        <fullName evidence="7">Sigma-70 family RNA polymerase sigma factor</fullName>
    </submittedName>
</protein>
<dbReference type="PANTHER" id="PTHR43133:SF51">
    <property type="entry name" value="RNA POLYMERASE SIGMA FACTOR"/>
    <property type="match status" value="1"/>
</dbReference>
<dbReference type="GO" id="GO:0006352">
    <property type="term" value="P:DNA-templated transcription initiation"/>
    <property type="evidence" value="ECO:0007669"/>
    <property type="project" value="InterPro"/>
</dbReference>
<evidence type="ECO:0000313" key="8">
    <source>
        <dbReference type="Proteomes" id="UP000306196"/>
    </source>
</evidence>
<keyword evidence="4" id="KW-0804">Transcription</keyword>
<dbReference type="InterPro" id="IPR014284">
    <property type="entry name" value="RNA_pol_sigma-70_dom"/>
</dbReference>
<reference evidence="7 8" key="1">
    <citation type="submission" date="2019-05" db="EMBL/GenBank/DDBJ databases">
        <title>Verrucobacter flavum gen. nov., sp. nov. a new member of the family Verrucomicrobiaceae.</title>
        <authorList>
            <person name="Szuroczki S."/>
            <person name="Abbaszade G."/>
            <person name="Szabo A."/>
            <person name="Felfoldi T."/>
            <person name="Schumann P."/>
            <person name="Boka K."/>
            <person name="Keki Z."/>
            <person name="Toumi M."/>
            <person name="Toth E."/>
        </authorList>
    </citation>
    <scope>NUCLEOTIDE SEQUENCE [LARGE SCALE GENOMIC DNA]</scope>
    <source>
        <strain evidence="7 8">MG-N-17</strain>
    </source>
</reference>
<dbReference type="SUPFAM" id="SSF88659">
    <property type="entry name" value="Sigma3 and sigma4 domains of RNA polymerase sigma factors"/>
    <property type="match status" value="1"/>
</dbReference>
<keyword evidence="3" id="KW-0731">Sigma factor</keyword>
<dbReference type="Gene3D" id="1.10.1740.10">
    <property type="match status" value="1"/>
</dbReference>
<dbReference type="InterPro" id="IPR007627">
    <property type="entry name" value="RNA_pol_sigma70_r2"/>
</dbReference>
<evidence type="ECO:0000259" key="5">
    <source>
        <dbReference type="Pfam" id="PF04542"/>
    </source>
</evidence>
<feature type="domain" description="RNA polymerase sigma-70 region 2" evidence="5">
    <location>
        <begin position="20"/>
        <end position="84"/>
    </location>
</feature>
<dbReference type="Pfam" id="PF08281">
    <property type="entry name" value="Sigma70_r4_2"/>
    <property type="match status" value="1"/>
</dbReference>
<dbReference type="InterPro" id="IPR013324">
    <property type="entry name" value="RNA_pol_sigma_r3/r4-like"/>
</dbReference>
<dbReference type="Gene3D" id="1.10.10.10">
    <property type="entry name" value="Winged helix-like DNA-binding domain superfamily/Winged helix DNA-binding domain"/>
    <property type="match status" value="1"/>
</dbReference>
<evidence type="ECO:0000313" key="7">
    <source>
        <dbReference type="EMBL" id="TLD69709.1"/>
    </source>
</evidence>
<gene>
    <name evidence="7" type="ORF">FEM03_15385</name>
</gene>
<dbReference type="Pfam" id="PF04542">
    <property type="entry name" value="Sigma70_r2"/>
    <property type="match status" value="1"/>
</dbReference>